<dbReference type="InterPro" id="IPR006212">
    <property type="entry name" value="Furin_repeat"/>
</dbReference>
<gene>
    <name evidence="3" type="ORF">HINF_LOCUS4249</name>
    <name evidence="2" type="ORF">HINF_LOCUS6686</name>
</gene>
<dbReference type="Proteomes" id="UP001642409">
    <property type="component" value="Unassembled WGS sequence"/>
</dbReference>
<comment type="caution">
    <text evidence="2">The sequence shown here is derived from an EMBL/GenBank/DDBJ whole genome shotgun (WGS) entry which is preliminary data.</text>
</comment>
<evidence type="ECO:0000313" key="3">
    <source>
        <dbReference type="EMBL" id="CAL5977338.1"/>
    </source>
</evidence>
<organism evidence="2">
    <name type="scientific">Hexamita inflata</name>
    <dbReference type="NCBI Taxonomy" id="28002"/>
    <lineage>
        <taxon>Eukaryota</taxon>
        <taxon>Metamonada</taxon>
        <taxon>Diplomonadida</taxon>
        <taxon>Hexamitidae</taxon>
        <taxon>Hexamitinae</taxon>
        <taxon>Hexamita</taxon>
    </lineage>
</organism>
<name>A0AA86NGZ3_9EUKA</name>
<feature type="domain" description="EGF-like" evidence="1">
    <location>
        <begin position="1624"/>
        <end position="1656"/>
    </location>
</feature>
<evidence type="ECO:0000313" key="4">
    <source>
        <dbReference type="Proteomes" id="UP001642409"/>
    </source>
</evidence>
<evidence type="ECO:0000259" key="1">
    <source>
        <dbReference type="SMART" id="SM00181"/>
    </source>
</evidence>
<dbReference type="InterPro" id="IPR000742">
    <property type="entry name" value="EGF"/>
</dbReference>
<feature type="domain" description="EGF-like" evidence="1">
    <location>
        <begin position="654"/>
        <end position="701"/>
    </location>
</feature>
<dbReference type="SMART" id="SM00181">
    <property type="entry name" value="EGF"/>
    <property type="match status" value="8"/>
</dbReference>
<evidence type="ECO:0000313" key="2">
    <source>
        <dbReference type="EMBL" id="CAI9919041.1"/>
    </source>
</evidence>
<feature type="domain" description="EGF-like" evidence="1">
    <location>
        <begin position="1216"/>
        <end position="1261"/>
    </location>
</feature>
<protein>
    <recommendedName>
        <fullName evidence="1">EGF-like domain-containing protein</fullName>
    </recommendedName>
</protein>
<dbReference type="SMART" id="SM00261">
    <property type="entry name" value="FU"/>
    <property type="match status" value="9"/>
</dbReference>
<keyword evidence="4" id="KW-1185">Reference proteome</keyword>
<accession>A0AA86NGZ3</accession>
<dbReference type="EMBL" id="CAXDID020000008">
    <property type="protein sequence ID" value="CAL5977338.1"/>
    <property type="molecule type" value="Genomic_DNA"/>
</dbReference>
<dbReference type="EMBL" id="CATOUU010000171">
    <property type="protein sequence ID" value="CAI9919041.1"/>
    <property type="molecule type" value="Genomic_DNA"/>
</dbReference>
<feature type="domain" description="EGF-like" evidence="1">
    <location>
        <begin position="1089"/>
        <end position="1139"/>
    </location>
</feature>
<reference evidence="2" key="1">
    <citation type="submission" date="2023-06" db="EMBL/GenBank/DDBJ databases">
        <authorList>
            <person name="Kurt Z."/>
        </authorList>
    </citation>
    <scope>NUCLEOTIDE SEQUENCE</scope>
</reference>
<feature type="domain" description="EGF-like" evidence="1">
    <location>
        <begin position="373"/>
        <end position="420"/>
    </location>
</feature>
<proteinExistence type="predicted"/>
<sequence>MLIFQLSINYILHTKQRIINDKVDILNQNVQDIALTIINLNQSVSIINNLRICEYSAIKINNSAISNVKVRLDVKLQLDATCDYQYVSLFDYASSSNFSNIAVSGQITLTGTQKNLQMFALVRDYEKCLFTNITSSLNSSFQTLGVTSKSDVIESKSNAAFTASLYSVSFFGNSYQFQSELPRNTTINLFLHITQSQRDLYVKCTQQQRYSALIDLSGYETYAPLSCPNFQIGQTCLTACPVLAPSASNICTPVFIRKCQLFDNENSVCKNCSRITYYDSCLSSCAENQLDLICLQQCPFYTQTQSKICGSCFAAITDYFKGTCLPTPNQYYTNENNVQKVICNFNRYSYQNNCTSVCPDLYEPLPDLQLCKICQAPTPYQLPDKTCSNTCNGMYAENGICKSTCGSGMYQVVSTVNVCITSCSGYVILNYQNGLNLCVSKCDFYWEQQGSNKVCIPACTQLIVNATQQCVSSCSVTPSYPFLYSNLCLQSCSTSPNKFNFNNVCQLTCMPQYVLANMTCASACPQYYNVTTENYCSATCSGVRLDAVISNTRCYTNCAQTGKLYNESFVCKDACTTLPYNNTFVCQANCIKFINSSTNLSCVDSCPSYYAGSTFRICQDTCLTVYLINGTNKQCLPTCPVGNKYNNTFQCLPSCLPAIPYNNSYTCVQTCPNFVFSQSNLTCMDSCASGFQTINSIKFCVTSCSTVWNPTIINSVTVNECIPTCPQNLVNMSNLCSPACTSPLPFNASGICASTCQPLFSQNKTCVAACPIYASNLTLPNEKDCLSECSLYILNLNNVNYCVETCPIYYNGQTCVERCGENAFLNESSKRCQQTCTDFVKMVGTGNIHCVKTCDLFYLENQTINSQLYSVCKDKCVSGQEFVGQNLSCIEACPRFYEIDTQTNKRCTDACSTNNNFVQSSQCVNTCTSGNFQVWPDANYCVATCEVLFVNVSNQKQCVNECPDGLLYNSSSECVAKCPIFNNGFTCVASCISLNLFVDQNNACTITCNPKIYQLSNGEKICQNKCESLYILGETVECVNKCPEILKYNVTNVCQLSCTQDLQFNDSFTCKNQCDRYVQNTTNKSCVQECNPYFQVSSTDKQKYCIDSCTDKFVEFGQSLWCIPECVDGYEFIDNQYCRSKCVDHPFQNGFICQDSCAKFVKQELDGRYICIDTCSYYDYLNLTGFAPQYLCLQNCPSVNYETQLFGNSIIQCLNSCQNTNKPFNQTFTCLANCTSRYVRNNICYDTCLPKYIGLDGVTCTDQCSLYNITTSQEIQCVPNCLQYIDLNMYCTPQCQPTQYKNGQYCVNVCSAYHNNVTRACQQNCIQFVVIENTLTPKNIYYCVEQCSKYYQLQELPNLLQQSQQQQVCVQSCPHYVLNNQCVDKCPYYYTTNNNDKICQQNCNQFIINQTLECVSHCQDYFVIQQQFGVNVSICQDECTQLVINDTKQCLQQCPNNYQFTYNTFCVNKCPSDKQFNNNSICVVSCQFVAFQGSLTCVNTCASYYNATPSYCVPSCPIYQLQTQYGFQCQSECLSPQQYLNNVTCKSQCDLNIPFNQSFNCIQKCPVFVINQYTCIDKCDTGSYNEVQGIKYCQSCNNLYILFNDVKQCVDTCSAPYQFQQDKECKLQCDAIYRNDSYVCVSFCPSSKFNQNGICVNVCNHYVLHKKEESECLQTCQIYVKGKMECLTECPANWILTGKYCAQPEEFDFITSIC</sequence>
<feature type="domain" description="EGF-like" evidence="1">
    <location>
        <begin position="720"/>
        <end position="767"/>
    </location>
</feature>
<reference evidence="3 4" key="2">
    <citation type="submission" date="2024-07" db="EMBL/GenBank/DDBJ databases">
        <authorList>
            <person name="Akdeniz Z."/>
        </authorList>
    </citation>
    <scope>NUCLEOTIDE SEQUENCE [LARGE SCALE GENOMIC DNA]</scope>
</reference>
<feature type="domain" description="EGF-like" evidence="1">
    <location>
        <begin position="574"/>
        <end position="619"/>
    </location>
</feature>
<feature type="domain" description="EGF-like" evidence="1">
    <location>
        <begin position="1671"/>
        <end position="1702"/>
    </location>
</feature>